<evidence type="ECO:0000313" key="3">
    <source>
        <dbReference type="Proteomes" id="UP000436911"/>
    </source>
</evidence>
<feature type="transmembrane region" description="Helical" evidence="1">
    <location>
        <begin position="146"/>
        <end position="172"/>
    </location>
</feature>
<evidence type="ECO:0000313" key="2">
    <source>
        <dbReference type="EMBL" id="KAA3529525.1"/>
    </source>
</evidence>
<reference evidence="2 3" key="1">
    <citation type="submission" date="2018-08" db="EMBL/GenBank/DDBJ databases">
        <title>Genome sequencing of Agrobacterium vitis strain ICMP 10754.</title>
        <authorList>
            <person name="Visnovsky S.B."/>
            <person name="Pitman A.R."/>
        </authorList>
    </citation>
    <scope>NUCLEOTIDE SEQUENCE [LARGE SCALE GENOMIC DNA]</scope>
    <source>
        <strain evidence="2 3">ICMP 10754</strain>
    </source>
</reference>
<keyword evidence="1" id="KW-1133">Transmembrane helix</keyword>
<dbReference type="AlphaFoldDB" id="A0A368NPP3"/>
<gene>
    <name evidence="2" type="ORF">DXT89_07220</name>
</gene>
<dbReference type="GeneID" id="60683594"/>
<accession>A0A368NPP3</accession>
<keyword evidence="1" id="KW-0472">Membrane</keyword>
<proteinExistence type="predicted"/>
<feature type="transmembrane region" description="Helical" evidence="1">
    <location>
        <begin position="78"/>
        <end position="97"/>
    </location>
</feature>
<evidence type="ECO:0000256" key="1">
    <source>
        <dbReference type="SAM" id="Phobius"/>
    </source>
</evidence>
<dbReference type="Proteomes" id="UP000436911">
    <property type="component" value="Unassembled WGS sequence"/>
</dbReference>
<dbReference type="Pfam" id="PF22564">
    <property type="entry name" value="HAAS"/>
    <property type="match status" value="1"/>
</dbReference>
<keyword evidence="1" id="KW-0812">Transmembrane</keyword>
<feature type="transmembrane region" description="Helical" evidence="1">
    <location>
        <begin position="104"/>
        <end position="126"/>
    </location>
</feature>
<dbReference type="EMBL" id="QUSG01000003">
    <property type="protein sequence ID" value="KAA3529525.1"/>
    <property type="molecule type" value="Genomic_DNA"/>
</dbReference>
<organism evidence="2 3">
    <name type="scientific">Agrobacterium vitis</name>
    <name type="common">Rhizobium vitis</name>
    <dbReference type="NCBI Taxonomy" id="373"/>
    <lineage>
        <taxon>Bacteria</taxon>
        <taxon>Pseudomonadati</taxon>
        <taxon>Pseudomonadota</taxon>
        <taxon>Alphaproteobacteria</taxon>
        <taxon>Hyphomicrobiales</taxon>
        <taxon>Rhizobiaceae</taxon>
        <taxon>Rhizobium/Agrobacterium group</taxon>
        <taxon>Agrobacterium</taxon>
    </lineage>
</organism>
<dbReference type="RefSeq" id="WP_060718770.1">
    <property type="nucleotide sequence ID" value="NZ_CP055265.1"/>
</dbReference>
<protein>
    <submittedName>
        <fullName evidence="2">DUF1700 domain-containing protein</fullName>
    </submittedName>
</protein>
<dbReference type="OrthoDB" id="9804829at2"/>
<comment type="caution">
    <text evidence="2">The sequence shown here is derived from an EMBL/GenBank/DDBJ whole genome shotgun (WGS) entry which is preliminary data.</text>
</comment>
<sequence>MTKDAFLRMLRLGLAGLPAQEVDDVVADYQAHFAESAASGRSEQEVAAALGNPARIARELRAEMGLRRFESHWSLSNMLAAMMALAGLAIVDILFLLPLLTVTFFIVFGLGIAVTAIGAAGVKIIITTMLFQLDGPTTETLSQLLIGAGLVSGFLGGGALLLMGLGTGIRILGHYARLHFRLAQLSPDHA</sequence>
<name>A0A368NPP3_AGRVI</name>